<dbReference type="PANTHER" id="PTHR21212">
    <property type="entry name" value="BERNARDINELLI-SEIP CONGENITAL LIPODYSTROPHY 2 HOMOLOG BSCL2 PROTEIN"/>
    <property type="match status" value="1"/>
</dbReference>
<sequence length="331" mass="38379">MYATFHVMYLPPSEHTLDVHFVYKTDCDSASTQELCSFPTGNVKLHRRPHSKEAKNAHRVLTRGQGYDVSLELDMPLSDINQNLGMFLIQLEFLHKDNSVVDSHSRSGLLNFQSSLLQTMSTVFYIVPLLTGWKEERQKLNIPLVENYIDDSYSPTFSINVTLHSKRIQIYGAKLRLKALFTGLRYYMHHWPMTFSAMGFTFVLSSVFLVSLFRFIRREFVGDDENRPRDLTSMPIPEDDYGNLSDSSGDEGVNDVINNDAITVEDINTQPEQQLRHRKPYNDKNERESNFNNERENNSNRERKDSGVDDDEWTRNAINDPMDTMGRLMQF</sequence>
<dbReference type="GO" id="GO:0005789">
    <property type="term" value="C:endoplasmic reticulum membrane"/>
    <property type="evidence" value="ECO:0007669"/>
    <property type="project" value="UniProtKB-SubCell"/>
</dbReference>
<evidence type="ECO:0000256" key="2">
    <source>
        <dbReference type="ARBA" id="ARBA00022064"/>
    </source>
</evidence>
<feature type="transmembrane region" description="Helical" evidence="9">
    <location>
        <begin position="191"/>
        <end position="213"/>
    </location>
</feature>
<reference evidence="10" key="1">
    <citation type="submission" date="2021-01" db="UniProtKB">
        <authorList>
            <consortium name="EnsemblMetazoa"/>
        </authorList>
    </citation>
    <scope>IDENTIFICATION</scope>
</reference>
<evidence type="ECO:0000256" key="1">
    <source>
        <dbReference type="ARBA" id="ARBA00004477"/>
    </source>
</evidence>
<dbReference type="Proteomes" id="UP000594262">
    <property type="component" value="Unplaced"/>
</dbReference>
<dbReference type="GO" id="GO:0006629">
    <property type="term" value="P:lipid metabolic process"/>
    <property type="evidence" value="ECO:0007669"/>
    <property type="project" value="UniProtKB-KW"/>
</dbReference>
<dbReference type="GO" id="GO:0140042">
    <property type="term" value="P:lipid droplet formation"/>
    <property type="evidence" value="ECO:0007669"/>
    <property type="project" value="UniProtKB-ARBA"/>
</dbReference>
<keyword evidence="11" id="KW-1185">Reference proteome</keyword>
<keyword evidence="6" id="KW-0443">Lipid metabolism</keyword>
<dbReference type="AlphaFoldDB" id="A0A7M5X1E7"/>
<name>A0A7M5X1E7_9CNID</name>
<evidence type="ECO:0000256" key="6">
    <source>
        <dbReference type="ARBA" id="ARBA00023098"/>
    </source>
</evidence>
<evidence type="ECO:0000256" key="5">
    <source>
        <dbReference type="ARBA" id="ARBA00022989"/>
    </source>
</evidence>
<dbReference type="InterPro" id="IPR009617">
    <property type="entry name" value="Seipin"/>
</dbReference>
<protein>
    <recommendedName>
        <fullName evidence="2">Seipin</fullName>
    </recommendedName>
</protein>
<evidence type="ECO:0000256" key="7">
    <source>
        <dbReference type="ARBA" id="ARBA00023136"/>
    </source>
</evidence>
<evidence type="ECO:0000256" key="8">
    <source>
        <dbReference type="SAM" id="MobiDB-lite"/>
    </source>
</evidence>
<keyword evidence="5 9" id="KW-1133">Transmembrane helix</keyword>
<evidence type="ECO:0000256" key="3">
    <source>
        <dbReference type="ARBA" id="ARBA00022692"/>
    </source>
</evidence>
<feature type="compositionally biased region" description="Basic and acidic residues" evidence="8">
    <location>
        <begin position="280"/>
        <end position="307"/>
    </location>
</feature>
<feature type="compositionally biased region" description="Polar residues" evidence="8">
    <location>
        <begin position="256"/>
        <end position="273"/>
    </location>
</feature>
<dbReference type="EnsemblMetazoa" id="CLYHEMT016264.1">
    <property type="protein sequence ID" value="CLYHEMP016264.1"/>
    <property type="gene ID" value="CLYHEMG016264"/>
</dbReference>
<organism evidence="10 11">
    <name type="scientific">Clytia hemisphaerica</name>
    <dbReference type="NCBI Taxonomy" id="252671"/>
    <lineage>
        <taxon>Eukaryota</taxon>
        <taxon>Metazoa</taxon>
        <taxon>Cnidaria</taxon>
        <taxon>Hydrozoa</taxon>
        <taxon>Hydroidolina</taxon>
        <taxon>Leptothecata</taxon>
        <taxon>Obeliida</taxon>
        <taxon>Clytiidae</taxon>
        <taxon>Clytia</taxon>
    </lineage>
</organism>
<dbReference type="Pfam" id="PF06775">
    <property type="entry name" value="Seipin"/>
    <property type="match status" value="1"/>
</dbReference>
<evidence type="ECO:0000313" key="11">
    <source>
        <dbReference type="Proteomes" id="UP000594262"/>
    </source>
</evidence>
<feature type="region of interest" description="Disordered" evidence="8">
    <location>
        <begin position="226"/>
        <end position="331"/>
    </location>
</feature>
<keyword evidence="7 9" id="KW-0472">Membrane</keyword>
<evidence type="ECO:0000313" key="10">
    <source>
        <dbReference type="EnsemblMetazoa" id="CLYHEMP016264.1"/>
    </source>
</evidence>
<evidence type="ECO:0000256" key="4">
    <source>
        <dbReference type="ARBA" id="ARBA00022824"/>
    </source>
</evidence>
<keyword evidence="4" id="KW-0256">Endoplasmic reticulum</keyword>
<comment type="subcellular location">
    <subcellularLocation>
        <location evidence="1">Endoplasmic reticulum membrane</location>
        <topology evidence="1">Multi-pass membrane protein</topology>
    </subcellularLocation>
</comment>
<dbReference type="PANTHER" id="PTHR21212:SF0">
    <property type="entry name" value="SEIPIN"/>
    <property type="match status" value="1"/>
</dbReference>
<accession>A0A7M5X1E7</accession>
<dbReference type="OrthoDB" id="3990054at2759"/>
<dbReference type="CDD" id="cd23995">
    <property type="entry name" value="Seipin_BSCL2_like"/>
    <property type="match status" value="1"/>
</dbReference>
<keyword evidence="3 9" id="KW-0812">Transmembrane</keyword>
<evidence type="ECO:0000256" key="9">
    <source>
        <dbReference type="SAM" id="Phobius"/>
    </source>
</evidence>
<proteinExistence type="predicted"/>